<sequence>MAAAISGSVSSGSVGAALLDIDDHSRNSGSAKTPEITIGPFGLFDSNPDPGPTVSTNLRSNTNPDGQATLAGEESQLLPSFCHPPNSGYDDLPLIGVYEDGSVAPDCDGYLAWTDLFALDFETTLGLPQTQSSVYSDLLGQGIPAQKNPVQPRSSTAILPSEDQSRKPLSHSLSENVPNSTDWRSPKITFLLRHFYQAVIPRMASVPLGKKYAWGPMNHELAVQTQADVTYLEKPHVNEAKLANLCAIVAISAYHLHITGYDSHQPPEDWLQFSRKQIRDADVYFNRSLELEIRGSKAAKYKEQLMAIQALMAYSWATADSTEARRYQLETERLVRFRGLAKRDISRRIRLLHHAYTWNRIVGESTYVLHDYGNLRRFISASFGEPQIADWREDGSSPNHTDTHHTRENTRLDDFLRIRHSFEEVDRSIEGYKDAHTGNQDIHLEDPRNSVEDGFHIIYGVPERWLSLLSRTTRLANWLDANETLGRLGGNRLSETLERRAQSLEDAICAFVGGLDVAENINANEPPNCGISSLGLVRHGQLSWLAARQWES</sequence>
<evidence type="ECO:0000256" key="2">
    <source>
        <dbReference type="SAM" id="MobiDB-lite"/>
    </source>
</evidence>
<feature type="compositionally biased region" description="Polar residues" evidence="2">
    <location>
        <begin position="148"/>
        <end position="158"/>
    </location>
</feature>
<accession>A0A9N9UJM7</accession>
<organism evidence="3 4">
    <name type="scientific">Clonostachys byssicola</name>
    <dbReference type="NCBI Taxonomy" id="160290"/>
    <lineage>
        <taxon>Eukaryota</taxon>
        <taxon>Fungi</taxon>
        <taxon>Dikarya</taxon>
        <taxon>Ascomycota</taxon>
        <taxon>Pezizomycotina</taxon>
        <taxon>Sordariomycetes</taxon>
        <taxon>Hypocreomycetidae</taxon>
        <taxon>Hypocreales</taxon>
        <taxon>Bionectriaceae</taxon>
        <taxon>Clonostachys</taxon>
    </lineage>
</organism>
<dbReference type="EMBL" id="CABFNO020001508">
    <property type="protein sequence ID" value="CAG9992998.1"/>
    <property type="molecule type" value="Genomic_DNA"/>
</dbReference>
<feature type="region of interest" description="Disordered" evidence="2">
    <location>
        <begin position="144"/>
        <end position="179"/>
    </location>
</feature>
<dbReference type="InterPro" id="IPR021858">
    <property type="entry name" value="Fun_TF"/>
</dbReference>
<evidence type="ECO:0000313" key="4">
    <source>
        <dbReference type="Proteomes" id="UP000754883"/>
    </source>
</evidence>
<reference evidence="3" key="1">
    <citation type="submission" date="2021-10" db="EMBL/GenBank/DDBJ databases">
        <authorList>
            <person name="Piombo E."/>
        </authorList>
    </citation>
    <scope>NUCLEOTIDE SEQUENCE</scope>
</reference>
<comment type="caution">
    <text evidence="3">The sequence shown here is derived from an EMBL/GenBank/DDBJ whole genome shotgun (WGS) entry which is preliminary data.</text>
</comment>
<gene>
    <name evidence="3" type="ORF">CBYS24578_00016861</name>
</gene>
<dbReference type="Pfam" id="PF11951">
    <property type="entry name" value="Fungal_trans_2"/>
    <property type="match status" value="1"/>
</dbReference>
<evidence type="ECO:0000256" key="1">
    <source>
        <dbReference type="ARBA" id="ARBA00023242"/>
    </source>
</evidence>
<dbReference type="OrthoDB" id="5089701at2759"/>
<dbReference type="AlphaFoldDB" id="A0A9N9UJM7"/>
<evidence type="ECO:0000313" key="3">
    <source>
        <dbReference type="EMBL" id="CAG9992998.1"/>
    </source>
</evidence>
<dbReference type="Proteomes" id="UP000754883">
    <property type="component" value="Unassembled WGS sequence"/>
</dbReference>
<name>A0A9N9UJM7_9HYPO</name>
<keyword evidence="1" id="KW-0539">Nucleus</keyword>
<protein>
    <submittedName>
        <fullName evidence="3">Uncharacterized protein</fullName>
    </submittedName>
</protein>
<keyword evidence="4" id="KW-1185">Reference proteome</keyword>
<proteinExistence type="predicted"/>